<dbReference type="AlphaFoldDB" id="A0A330HL57"/>
<sequence>MNRKKPAPLSVWRPLNLDHFLLGAPHYPEHVDEGCWRRDAERMAAAGVNTVRMGEFAWHIFEPREGRFEFGLFDRAIEILSQAGIDTIMCTPTATPPRWLTVNYPEVLRVDINGRASSHGSRQHADTTSPVFRAHSRRITRAMAEHYRDNPRVIGWQTDNELNTTVSETFAPSTRLEFQKYLQNAYGTIEALNFAWGGHFWATAYDDFSQIDLPRPLMPSYPSPGHVQDYHRFLAAATAAFQHDQVEILRAANPDWFIFHNLGQLADIDFRGQFGQDLDFIGFDIYPMLYDEMRRTGGHAATQALHLDICRAYSGNFIVPEQSSGFGSQPGFSTMTPEPGEMRRMAMTSVARGADGVMFFRWRPAHFGAEIYWMGVIDHDDVPRRRYDEASRFFHEIAAIKDKVLGTVVRMDLGIAGADFDNQEAHKTYPIGLPSPLEDATLLHRHCYHNGIACGFIHPEDDLSRLKALYIPHWVMWKDQWNDAVETFVRNGGTLILSALSGTRDENNHIIREQAPGNVLAALSGVKVVEFGRVVAEGGSGLFPLFRPAAMGAYAPPPLPASSVERKYFFTLGNEEFQASHLYELLETAPDVEVLGAWSNRFAAGSPAITARKVGQGQVVYVGTYLTPQLAEKLVDVVLAKAGIAPLLPDLPAGVEVSIREADDRRLMFVLNTTETPVMVPNVPAGVDLLTGKPVAGALQLEAYGCAVIALNL</sequence>
<reference evidence="15" key="1">
    <citation type="submission" date="2018-06" db="EMBL/GenBank/DDBJ databases">
        <authorList>
            <person name="Helene L.C."/>
            <person name="Dall'Agnol R."/>
            <person name="Delamuta J.R."/>
            <person name="Hungria M."/>
        </authorList>
    </citation>
    <scope>NUCLEOTIDE SEQUENCE [LARGE SCALE GENOMIC DNA]</scope>
    <source>
        <strain evidence="15">AC99b</strain>
    </source>
</reference>
<keyword evidence="7 8" id="KW-0326">Glycosidase</keyword>
<feature type="domain" description="Beta-galactosidase trimerisation" evidence="12">
    <location>
        <begin position="571"/>
        <end position="644"/>
    </location>
</feature>
<keyword evidence="5 8" id="KW-0378">Hydrolase</keyword>
<organism evidence="14 15">
    <name type="scientific">Mesorhizobium hawassense</name>
    <dbReference type="NCBI Taxonomy" id="1209954"/>
    <lineage>
        <taxon>Bacteria</taxon>
        <taxon>Pseudomonadati</taxon>
        <taxon>Pseudomonadota</taxon>
        <taxon>Alphaproteobacteria</taxon>
        <taxon>Hyphomicrobiales</taxon>
        <taxon>Phyllobacteriaceae</taxon>
        <taxon>Mesorhizobium</taxon>
    </lineage>
</organism>
<evidence type="ECO:0000259" key="13">
    <source>
        <dbReference type="Pfam" id="PF08533"/>
    </source>
</evidence>
<dbReference type="InterPro" id="IPR013780">
    <property type="entry name" value="Glyco_hydro_b"/>
</dbReference>
<feature type="domain" description="Beta-galactosidase C-terminal" evidence="13">
    <location>
        <begin position="654"/>
        <end position="709"/>
    </location>
</feature>
<dbReference type="Pfam" id="PF02449">
    <property type="entry name" value="Glyco_hydro_42"/>
    <property type="match status" value="1"/>
</dbReference>
<dbReference type="SUPFAM" id="SSF52317">
    <property type="entry name" value="Class I glutamine amidotransferase-like"/>
    <property type="match status" value="1"/>
</dbReference>
<dbReference type="InterPro" id="IPR013738">
    <property type="entry name" value="Beta_galactosidase_Trimer"/>
</dbReference>
<dbReference type="Pfam" id="PF08533">
    <property type="entry name" value="Glyco_hydro_42C"/>
    <property type="match status" value="1"/>
</dbReference>
<evidence type="ECO:0000313" key="14">
    <source>
        <dbReference type="EMBL" id="RAZ88312.1"/>
    </source>
</evidence>
<keyword evidence="15" id="KW-1185">Reference proteome</keyword>
<reference evidence="14 15" key="2">
    <citation type="submission" date="2018-07" db="EMBL/GenBank/DDBJ databases">
        <title>Diversity of Mesorhizobium strains in Brazil.</title>
        <authorList>
            <person name="Helene L.C.F."/>
            <person name="Dall'Agnol R."/>
            <person name="Delamuta J.R.M."/>
            <person name="Hungria M."/>
        </authorList>
    </citation>
    <scope>NUCLEOTIDE SEQUENCE [LARGE SCALE GENOMIC DNA]</scope>
    <source>
        <strain evidence="14 15">AC99b</strain>
    </source>
</reference>
<dbReference type="Pfam" id="PF08532">
    <property type="entry name" value="Glyco_hydro_42M"/>
    <property type="match status" value="2"/>
</dbReference>
<comment type="caution">
    <text evidence="14">The sequence shown here is derived from an EMBL/GenBank/DDBJ whole genome shotgun (WGS) entry which is preliminary data.</text>
</comment>
<dbReference type="Gene3D" id="3.20.20.80">
    <property type="entry name" value="Glycosidases"/>
    <property type="match status" value="1"/>
</dbReference>
<feature type="binding site" evidence="10">
    <location>
        <position position="122"/>
    </location>
    <ligand>
        <name>substrate</name>
    </ligand>
</feature>
<evidence type="ECO:0000313" key="15">
    <source>
        <dbReference type="Proteomes" id="UP000251558"/>
    </source>
</evidence>
<evidence type="ECO:0000256" key="7">
    <source>
        <dbReference type="ARBA" id="ARBA00023295"/>
    </source>
</evidence>
<feature type="active site" description="Nucleophile" evidence="9">
    <location>
        <position position="321"/>
    </location>
</feature>
<dbReference type="PANTHER" id="PTHR36447:SF2">
    <property type="entry name" value="BETA-GALACTOSIDASE YESZ"/>
    <property type="match status" value="1"/>
</dbReference>
<dbReference type="InterPro" id="IPR017853">
    <property type="entry name" value="GH"/>
</dbReference>
<evidence type="ECO:0000256" key="4">
    <source>
        <dbReference type="ARBA" id="ARBA00022723"/>
    </source>
</evidence>
<dbReference type="GO" id="GO:0004565">
    <property type="term" value="F:beta-galactosidase activity"/>
    <property type="evidence" value="ECO:0007669"/>
    <property type="project" value="UniProtKB-EC"/>
</dbReference>
<feature type="domain" description="Glycoside hydrolase family 42 N-terminal" evidence="11">
    <location>
        <begin position="27"/>
        <end position="399"/>
    </location>
</feature>
<evidence type="ECO:0000256" key="9">
    <source>
        <dbReference type="PIRSR" id="PIRSR001084-1"/>
    </source>
</evidence>
<dbReference type="CDD" id="cd03143">
    <property type="entry name" value="A4_beta-galactosidase_middle_domain"/>
    <property type="match status" value="1"/>
</dbReference>
<comment type="catalytic activity">
    <reaction evidence="1 8">
        <text>Hydrolysis of terminal non-reducing beta-D-galactose residues in beta-D-galactosides.</text>
        <dbReference type="EC" id="3.2.1.23"/>
    </reaction>
</comment>
<dbReference type="PANTHER" id="PTHR36447">
    <property type="entry name" value="BETA-GALACTOSIDASE GANA"/>
    <property type="match status" value="1"/>
</dbReference>
<accession>A0A330HL57</accession>
<dbReference type="OrthoDB" id="9800974at2"/>
<evidence type="ECO:0000256" key="10">
    <source>
        <dbReference type="PIRSR" id="PIRSR001084-2"/>
    </source>
</evidence>
<dbReference type="EMBL" id="QMBP01000013">
    <property type="protein sequence ID" value="RAZ88312.1"/>
    <property type="molecule type" value="Genomic_DNA"/>
</dbReference>
<evidence type="ECO:0000256" key="5">
    <source>
        <dbReference type="ARBA" id="ARBA00022801"/>
    </source>
</evidence>
<comment type="similarity">
    <text evidence="2 8">Belongs to the glycosyl hydrolase 42 family.</text>
</comment>
<evidence type="ECO:0000259" key="11">
    <source>
        <dbReference type="Pfam" id="PF02449"/>
    </source>
</evidence>
<feature type="domain" description="Beta-galactosidase trimerisation" evidence="12">
    <location>
        <begin position="442"/>
        <end position="535"/>
    </location>
</feature>
<dbReference type="InterPro" id="IPR029062">
    <property type="entry name" value="Class_I_gatase-like"/>
</dbReference>
<gene>
    <name evidence="14" type="ORF">DPM33_24820</name>
</gene>
<dbReference type="InterPro" id="IPR003476">
    <property type="entry name" value="Glyco_hydro_42"/>
</dbReference>
<dbReference type="GO" id="GO:0046872">
    <property type="term" value="F:metal ion binding"/>
    <property type="evidence" value="ECO:0007669"/>
    <property type="project" value="UniProtKB-KW"/>
</dbReference>
<proteinExistence type="inferred from homology"/>
<dbReference type="RefSeq" id="WP_112100025.1">
    <property type="nucleotide sequence ID" value="NZ_QMBP01000013.1"/>
</dbReference>
<name>A0A330HL57_9HYPH</name>
<evidence type="ECO:0000256" key="8">
    <source>
        <dbReference type="PIRNR" id="PIRNR001084"/>
    </source>
</evidence>
<keyword evidence="4" id="KW-0479">Metal-binding</keyword>
<evidence type="ECO:0000256" key="3">
    <source>
        <dbReference type="ARBA" id="ARBA00012756"/>
    </source>
</evidence>
<evidence type="ECO:0000256" key="2">
    <source>
        <dbReference type="ARBA" id="ARBA00005940"/>
    </source>
</evidence>
<feature type="active site" description="Proton donor" evidence="9">
    <location>
        <position position="161"/>
    </location>
</feature>
<evidence type="ECO:0000256" key="1">
    <source>
        <dbReference type="ARBA" id="ARBA00001412"/>
    </source>
</evidence>
<dbReference type="Gene3D" id="3.40.50.880">
    <property type="match status" value="1"/>
</dbReference>
<dbReference type="GO" id="GO:0006012">
    <property type="term" value="P:galactose metabolic process"/>
    <property type="evidence" value="ECO:0007669"/>
    <property type="project" value="InterPro"/>
</dbReference>
<dbReference type="PIRSF" id="PIRSF001084">
    <property type="entry name" value="B-galactosidase"/>
    <property type="match status" value="1"/>
</dbReference>
<dbReference type="InterPro" id="IPR013739">
    <property type="entry name" value="Beta_galactosidase_C"/>
</dbReference>
<feature type="binding site" evidence="10">
    <location>
        <position position="160"/>
    </location>
    <ligand>
        <name>substrate</name>
    </ligand>
</feature>
<dbReference type="Proteomes" id="UP000251558">
    <property type="component" value="Unassembled WGS sequence"/>
</dbReference>
<protein>
    <recommendedName>
        <fullName evidence="3 8">Beta-galactosidase</fullName>
        <shortName evidence="8">Beta-gal</shortName>
        <ecNumber evidence="3 8">3.2.1.23</ecNumber>
    </recommendedName>
</protein>
<dbReference type="InterPro" id="IPR013529">
    <property type="entry name" value="Glyco_hydro_42_N"/>
</dbReference>
<dbReference type="EC" id="3.2.1.23" evidence="3 8"/>
<evidence type="ECO:0000259" key="12">
    <source>
        <dbReference type="Pfam" id="PF08532"/>
    </source>
</evidence>
<keyword evidence="6" id="KW-0862">Zinc</keyword>
<dbReference type="GO" id="GO:0009341">
    <property type="term" value="C:beta-galactosidase complex"/>
    <property type="evidence" value="ECO:0007669"/>
    <property type="project" value="InterPro"/>
</dbReference>
<evidence type="ECO:0000256" key="6">
    <source>
        <dbReference type="ARBA" id="ARBA00022833"/>
    </source>
</evidence>
<dbReference type="Gene3D" id="2.60.40.1180">
    <property type="entry name" value="Golgi alpha-mannosidase II"/>
    <property type="match status" value="1"/>
</dbReference>
<dbReference type="SUPFAM" id="SSF51445">
    <property type="entry name" value="(Trans)glycosidases"/>
    <property type="match status" value="1"/>
</dbReference>